<accession>A0AAD5H2E2</accession>
<dbReference type="EMBL" id="JADXDR010000123">
    <property type="protein sequence ID" value="KAI7838578.1"/>
    <property type="molecule type" value="Genomic_DNA"/>
</dbReference>
<keyword evidence="4" id="KW-1185">Reference proteome</keyword>
<keyword evidence="2" id="KW-0472">Membrane</keyword>
<gene>
    <name evidence="3" type="ORF">COHA_007649</name>
</gene>
<evidence type="ECO:0000256" key="1">
    <source>
        <dbReference type="SAM" id="MobiDB-lite"/>
    </source>
</evidence>
<organism evidence="3 4">
    <name type="scientific">Chlorella ohadii</name>
    <dbReference type="NCBI Taxonomy" id="2649997"/>
    <lineage>
        <taxon>Eukaryota</taxon>
        <taxon>Viridiplantae</taxon>
        <taxon>Chlorophyta</taxon>
        <taxon>core chlorophytes</taxon>
        <taxon>Trebouxiophyceae</taxon>
        <taxon>Chlorellales</taxon>
        <taxon>Chlorellaceae</taxon>
        <taxon>Chlorella clade</taxon>
        <taxon>Chlorella</taxon>
    </lineage>
</organism>
<reference evidence="3" key="1">
    <citation type="submission" date="2020-11" db="EMBL/GenBank/DDBJ databases">
        <title>Chlorella ohadii genome sequencing and assembly.</title>
        <authorList>
            <person name="Murik O."/>
            <person name="Treves H."/>
            <person name="Kedem I."/>
            <person name="Shotland Y."/>
            <person name="Kaplan A."/>
        </authorList>
    </citation>
    <scope>NUCLEOTIDE SEQUENCE</scope>
    <source>
        <strain evidence="3">1</strain>
    </source>
</reference>
<feature type="transmembrane region" description="Helical" evidence="2">
    <location>
        <begin position="114"/>
        <end position="134"/>
    </location>
</feature>
<keyword evidence="2" id="KW-0812">Transmembrane</keyword>
<dbReference type="AlphaFoldDB" id="A0AAD5H2E2"/>
<protein>
    <submittedName>
        <fullName evidence="3">Uncharacterized protein</fullName>
    </submittedName>
</protein>
<feature type="region of interest" description="Disordered" evidence="1">
    <location>
        <begin position="50"/>
        <end position="70"/>
    </location>
</feature>
<proteinExistence type="predicted"/>
<comment type="caution">
    <text evidence="3">The sequence shown here is derived from an EMBL/GenBank/DDBJ whole genome shotgun (WGS) entry which is preliminary data.</text>
</comment>
<sequence>MLPLQCRKAFWTITAFLCAGFGGLGLVIGLFAATLQGFGLLPNDEPCEPAAGPKTKTASLPSSYDGSRLDRHRSHDSDTYGHSCGEGLAICSCLCGLLFLAVGLYLLMPAAAAWLGYGIGYVLGAALATAVLLACPCIAACRARRGQWREVWTWRAVALQARSSSPAAAAAAPAVELPSAKVTSDATDAGCKAGGGEHDMHSVDLEAVVAPPQQAVL</sequence>
<feature type="compositionally biased region" description="Polar residues" evidence="1">
    <location>
        <begin position="56"/>
        <end position="65"/>
    </location>
</feature>
<keyword evidence="2" id="KW-1133">Transmembrane helix</keyword>
<feature type="transmembrane region" description="Helical" evidence="2">
    <location>
        <begin position="87"/>
        <end position="107"/>
    </location>
</feature>
<feature type="transmembrane region" description="Helical" evidence="2">
    <location>
        <begin position="9"/>
        <end position="33"/>
    </location>
</feature>
<evidence type="ECO:0000256" key="2">
    <source>
        <dbReference type="SAM" id="Phobius"/>
    </source>
</evidence>
<evidence type="ECO:0000313" key="3">
    <source>
        <dbReference type="EMBL" id="KAI7838578.1"/>
    </source>
</evidence>
<name>A0AAD5H2E2_9CHLO</name>
<evidence type="ECO:0000313" key="4">
    <source>
        <dbReference type="Proteomes" id="UP001205105"/>
    </source>
</evidence>
<dbReference type="Proteomes" id="UP001205105">
    <property type="component" value="Unassembled WGS sequence"/>
</dbReference>